<dbReference type="AlphaFoldDB" id="A0A2S1YRS9"/>
<evidence type="ECO:0008006" key="3">
    <source>
        <dbReference type="Google" id="ProtNLM"/>
    </source>
</evidence>
<dbReference type="EMBL" id="CP029255">
    <property type="protein sequence ID" value="AWK06702.1"/>
    <property type="molecule type" value="Genomic_DNA"/>
</dbReference>
<sequence length="302" mass="35147">MKTTVLFIIISIFSLTTYSQSQKDSLNKVFQERIKNIKEDQSDNPYYTQEELQNEYKNEINTFKDLAKPSENSDLANHFKIYLEKKLLKKIDFSSIKWSTFYKDVSKNKTDLSVRLTFELSKTGKATNCRINSRDKELEKKIIEVFKKFPLEKLGIKESDKSGKISVQLFAREDNETVIKASQFAVVDVPPVIKGCEDSTLYWQINKCLYDRLYDYILKNISLKTLNSQELRGEIICRPRFTINSEGKITNVNSIAPNKVIKDEIDRVILSFNEIIEPGKRNNVPKNTYCDTFRTITIENLK</sequence>
<accession>A0A2S1YRS9</accession>
<proteinExistence type="predicted"/>
<evidence type="ECO:0000313" key="1">
    <source>
        <dbReference type="EMBL" id="AWK06702.1"/>
    </source>
</evidence>
<organism evidence="1 2">
    <name type="scientific">Flavobacterium crocinum</name>
    <dbReference type="NCBI Taxonomy" id="2183896"/>
    <lineage>
        <taxon>Bacteria</taxon>
        <taxon>Pseudomonadati</taxon>
        <taxon>Bacteroidota</taxon>
        <taxon>Flavobacteriia</taxon>
        <taxon>Flavobacteriales</taxon>
        <taxon>Flavobacteriaceae</taxon>
        <taxon>Flavobacterium</taxon>
    </lineage>
</organism>
<gene>
    <name evidence="1" type="ORF">HYN56_21705</name>
</gene>
<reference evidence="1 2" key="1">
    <citation type="submission" date="2018-05" db="EMBL/GenBank/DDBJ databases">
        <title>Genome sequencing of Flavobacterium sp. HYN0056.</title>
        <authorList>
            <person name="Yi H."/>
            <person name="Baek C."/>
        </authorList>
    </citation>
    <scope>NUCLEOTIDE SEQUENCE [LARGE SCALE GENOMIC DNA]</scope>
    <source>
        <strain evidence="1 2">HYN0056</strain>
    </source>
</reference>
<evidence type="ECO:0000313" key="2">
    <source>
        <dbReference type="Proteomes" id="UP000245250"/>
    </source>
</evidence>
<keyword evidence="2" id="KW-1185">Reference proteome</keyword>
<protein>
    <recommendedName>
        <fullName evidence="3">TonB C-terminal domain-containing protein</fullName>
    </recommendedName>
</protein>
<dbReference type="Proteomes" id="UP000245250">
    <property type="component" value="Chromosome"/>
</dbReference>
<dbReference type="RefSeq" id="WP_109194110.1">
    <property type="nucleotide sequence ID" value="NZ_CP029255.1"/>
</dbReference>
<dbReference type="OrthoDB" id="1198199at2"/>
<name>A0A2S1YRS9_9FLAO</name>
<dbReference type="KEGG" id="fcr:HYN56_21705"/>